<proteinExistence type="predicted"/>
<reference evidence="1" key="1">
    <citation type="journal article" date="2014" name="Front. Microbiol.">
        <title>High frequency of phylogenetically diverse reductive dehalogenase-homologous genes in deep subseafloor sedimentary metagenomes.</title>
        <authorList>
            <person name="Kawai M."/>
            <person name="Futagami T."/>
            <person name="Toyoda A."/>
            <person name="Takaki Y."/>
            <person name="Nishi S."/>
            <person name="Hori S."/>
            <person name="Arai W."/>
            <person name="Tsubouchi T."/>
            <person name="Morono Y."/>
            <person name="Uchiyama I."/>
            <person name="Ito T."/>
            <person name="Fujiyama A."/>
            <person name="Inagaki F."/>
            <person name="Takami H."/>
        </authorList>
    </citation>
    <scope>NUCLEOTIDE SEQUENCE</scope>
    <source>
        <strain evidence="1">Expedition CK06-06</strain>
    </source>
</reference>
<accession>X1MS48</accession>
<dbReference type="EMBL" id="BARV01006866">
    <property type="protein sequence ID" value="GAI17490.1"/>
    <property type="molecule type" value="Genomic_DNA"/>
</dbReference>
<gene>
    <name evidence="1" type="ORF">S06H3_14051</name>
</gene>
<organism evidence="1">
    <name type="scientific">marine sediment metagenome</name>
    <dbReference type="NCBI Taxonomy" id="412755"/>
    <lineage>
        <taxon>unclassified sequences</taxon>
        <taxon>metagenomes</taxon>
        <taxon>ecological metagenomes</taxon>
    </lineage>
</organism>
<comment type="caution">
    <text evidence="1">The sequence shown here is derived from an EMBL/GenBank/DDBJ whole genome shotgun (WGS) entry which is preliminary data.</text>
</comment>
<name>X1MS48_9ZZZZ</name>
<sequence>MAERLINRQLLTSAISLEMTLKEKGTFEILPSPTKDLARAVDRSSLSRNEKKAVFIYILWMDRADCERIGRQLKIEPKAIRRTIDWVLDHPSSKLERILDRLDAQYLSNPNVSLLTKPGARWGRRRPETIEFDQEVKRLREEGLNNSQIAERLGSTVRRIQLSVGRLLKNDEIESRKPRTTFAQRETLDSRVLELLTQNPKLLNREIEVAIPDVTHGQILASVQRLRKARKIERRSNHF</sequence>
<dbReference type="AlphaFoldDB" id="X1MS48"/>
<protein>
    <submittedName>
        <fullName evidence="1">Uncharacterized protein</fullName>
    </submittedName>
</protein>
<evidence type="ECO:0000313" key="1">
    <source>
        <dbReference type="EMBL" id="GAI17490.1"/>
    </source>
</evidence>